<dbReference type="PANTHER" id="PTHR13935">
    <property type="entry name" value="ACHAETE-SCUTE TRANSCRIPTION FACTOR-RELATED"/>
    <property type="match status" value="1"/>
</dbReference>
<evidence type="ECO:0000256" key="2">
    <source>
        <dbReference type="ARBA" id="ARBA00023015"/>
    </source>
</evidence>
<dbReference type="GO" id="GO:0000977">
    <property type="term" value="F:RNA polymerase II transcription regulatory region sequence-specific DNA binding"/>
    <property type="evidence" value="ECO:0007669"/>
    <property type="project" value="TreeGrafter"/>
</dbReference>
<evidence type="ECO:0000256" key="4">
    <source>
        <dbReference type="ARBA" id="ARBA00023163"/>
    </source>
</evidence>
<dbReference type="OrthoDB" id="6106870at2759"/>
<dbReference type="Proteomes" id="UP001151532">
    <property type="component" value="Chromosome 6"/>
</dbReference>
<name>A0A9Q0Q5I1_SALPP</name>
<dbReference type="GO" id="GO:0000981">
    <property type="term" value="F:DNA-binding transcription factor activity, RNA polymerase II-specific"/>
    <property type="evidence" value="ECO:0007669"/>
    <property type="project" value="TreeGrafter"/>
</dbReference>
<dbReference type="AlphaFoldDB" id="A0A9Q0Q5I1"/>
<keyword evidence="3" id="KW-0238">DNA-binding</keyword>
<comment type="subcellular location">
    <subcellularLocation>
        <location evidence="1">Nucleus</location>
    </subcellularLocation>
</comment>
<evidence type="ECO:0000256" key="5">
    <source>
        <dbReference type="ARBA" id="ARBA00023242"/>
    </source>
</evidence>
<evidence type="ECO:0000313" key="8">
    <source>
        <dbReference type="Proteomes" id="UP001151532"/>
    </source>
</evidence>
<dbReference type="SUPFAM" id="SSF47459">
    <property type="entry name" value="HLH, helix-loop-helix DNA-binding domain"/>
    <property type="match status" value="1"/>
</dbReference>
<dbReference type="PROSITE" id="PS50888">
    <property type="entry name" value="BHLH"/>
    <property type="match status" value="1"/>
</dbReference>
<evidence type="ECO:0000256" key="1">
    <source>
        <dbReference type="ARBA" id="ARBA00004123"/>
    </source>
</evidence>
<sequence>MVKKLHHNASERDRRKKINSLYSSLRSLLPASDHMKKLSIPSTISRVLKYIPELQQQVEKQIQRKEELLSKLSGQGYLIHQENQRKDTMYSSLPSVSASRLGDREVVVQSFHFQDP</sequence>
<protein>
    <submittedName>
        <fullName evidence="7">ACHAETE-SCUTE TRANSCRIPTION FACTOR-RELATED</fullName>
    </submittedName>
</protein>
<reference evidence="7" key="2">
    <citation type="journal article" date="2023" name="Int. J. Mol. Sci.">
        <title>De Novo Assembly and Annotation of 11 Diverse Shrub Willow (Salix) Genomes Reveals Novel Gene Organization in Sex-Linked Regions.</title>
        <authorList>
            <person name="Hyden B."/>
            <person name="Feng K."/>
            <person name="Yates T.B."/>
            <person name="Jawdy S."/>
            <person name="Cereghino C."/>
            <person name="Smart L.B."/>
            <person name="Muchero W."/>
        </authorList>
    </citation>
    <scope>NUCLEOTIDE SEQUENCE</scope>
    <source>
        <tissue evidence="7">Shoot tip</tissue>
    </source>
</reference>
<keyword evidence="4" id="KW-0804">Transcription</keyword>
<dbReference type="FunFam" id="4.10.280.10:FF:000074">
    <property type="entry name" value="Transcription factor ORG2"/>
    <property type="match status" value="1"/>
</dbReference>
<gene>
    <name evidence="7" type="ORF">OIU79_013226</name>
</gene>
<dbReference type="Pfam" id="PF00010">
    <property type="entry name" value="HLH"/>
    <property type="match status" value="1"/>
</dbReference>
<feature type="domain" description="BHLH" evidence="6">
    <location>
        <begin position="2"/>
        <end position="54"/>
    </location>
</feature>
<evidence type="ECO:0000259" key="6">
    <source>
        <dbReference type="PROSITE" id="PS50888"/>
    </source>
</evidence>
<dbReference type="EMBL" id="JAPFFK010000017">
    <property type="protein sequence ID" value="KAJ6700146.1"/>
    <property type="molecule type" value="Genomic_DNA"/>
</dbReference>
<accession>A0A9Q0Q5I1</accession>
<keyword evidence="5" id="KW-0539">Nucleus</keyword>
<dbReference type="InterPro" id="IPR036638">
    <property type="entry name" value="HLH_DNA-bd_sf"/>
</dbReference>
<dbReference type="InterPro" id="IPR011598">
    <property type="entry name" value="bHLH_dom"/>
</dbReference>
<organism evidence="7 8">
    <name type="scientific">Salix purpurea</name>
    <name type="common">Purple osier willow</name>
    <dbReference type="NCBI Taxonomy" id="77065"/>
    <lineage>
        <taxon>Eukaryota</taxon>
        <taxon>Viridiplantae</taxon>
        <taxon>Streptophyta</taxon>
        <taxon>Embryophyta</taxon>
        <taxon>Tracheophyta</taxon>
        <taxon>Spermatophyta</taxon>
        <taxon>Magnoliopsida</taxon>
        <taxon>eudicotyledons</taxon>
        <taxon>Gunneridae</taxon>
        <taxon>Pentapetalae</taxon>
        <taxon>rosids</taxon>
        <taxon>fabids</taxon>
        <taxon>Malpighiales</taxon>
        <taxon>Salicaceae</taxon>
        <taxon>Saliceae</taxon>
        <taxon>Salix</taxon>
    </lineage>
</organism>
<dbReference type="PANTHER" id="PTHR13935:SF41">
    <property type="entry name" value="TRANSCRIPTION FACTOR ORG2-RELATED"/>
    <property type="match status" value="1"/>
</dbReference>
<dbReference type="SMART" id="SM00353">
    <property type="entry name" value="HLH"/>
    <property type="match status" value="1"/>
</dbReference>
<evidence type="ECO:0000313" key="7">
    <source>
        <dbReference type="EMBL" id="KAJ6700146.1"/>
    </source>
</evidence>
<dbReference type="GO" id="GO:0090575">
    <property type="term" value="C:RNA polymerase II transcription regulator complex"/>
    <property type="evidence" value="ECO:0007669"/>
    <property type="project" value="TreeGrafter"/>
</dbReference>
<dbReference type="Gene3D" id="4.10.280.10">
    <property type="entry name" value="Helix-loop-helix DNA-binding domain"/>
    <property type="match status" value="1"/>
</dbReference>
<dbReference type="GO" id="GO:0046983">
    <property type="term" value="F:protein dimerization activity"/>
    <property type="evidence" value="ECO:0007669"/>
    <property type="project" value="InterPro"/>
</dbReference>
<dbReference type="InterPro" id="IPR015660">
    <property type="entry name" value="MASH1/Ascl1a-like"/>
</dbReference>
<keyword evidence="2" id="KW-0805">Transcription regulation</keyword>
<reference evidence="7" key="1">
    <citation type="submission" date="2022-11" db="EMBL/GenBank/DDBJ databases">
        <authorList>
            <person name="Hyden B.L."/>
            <person name="Feng K."/>
            <person name="Yates T."/>
            <person name="Jawdy S."/>
            <person name="Smart L.B."/>
            <person name="Muchero W."/>
        </authorList>
    </citation>
    <scope>NUCLEOTIDE SEQUENCE</scope>
    <source>
        <tissue evidence="7">Shoot tip</tissue>
    </source>
</reference>
<keyword evidence="8" id="KW-1185">Reference proteome</keyword>
<evidence type="ECO:0000256" key="3">
    <source>
        <dbReference type="ARBA" id="ARBA00023125"/>
    </source>
</evidence>
<dbReference type="GO" id="GO:0010106">
    <property type="term" value="P:cellular response to iron ion starvation"/>
    <property type="evidence" value="ECO:0007669"/>
    <property type="project" value="UniProtKB-ARBA"/>
</dbReference>
<proteinExistence type="predicted"/>
<comment type="caution">
    <text evidence="7">The sequence shown here is derived from an EMBL/GenBank/DDBJ whole genome shotgun (WGS) entry which is preliminary data.</text>
</comment>